<evidence type="ECO:0000256" key="1">
    <source>
        <dbReference type="SAM" id="SignalP"/>
    </source>
</evidence>
<dbReference type="Proteomes" id="UP000270205">
    <property type="component" value="Unassembled WGS sequence"/>
</dbReference>
<comment type="caution">
    <text evidence="2">The sequence shown here is derived from an EMBL/GenBank/DDBJ whole genome shotgun (WGS) entry which is preliminary data.</text>
</comment>
<organism evidence="2 3">
    <name type="scientific">Bergeyella zoohelcum</name>
    <dbReference type="NCBI Taxonomy" id="1015"/>
    <lineage>
        <taxon>Bacteria</taxon>
        <taxon>Pseudomonadati</taxon>
        <taxon>Bacteroidota</taxon>
        <taxon>Flavobacteriia</taxon>
        <taxon>Flavobacteriales</taxon>
        <taxon>Weeksellaceae</taxon>
        <taxon>Bergeyella</taxon>
    </lineage>
</organism>
<feature type="chain" id="PRO_5030638092" description="GLPGLI family protein" evidence="1">
    <location>
        <begin position="21"/>
        <end position="184"/>
    </location>
</feature>
<name>A0A7Z8YNS4_9FLAO</name>
<gene>
    <name evidence="2" type="ORF">NCTC12929_01032</name>
</gene>
<feature type="signal peptide" evidence="1">
    <location>
        <begin position="1"/>
        <end position="20"/>
    </location>
</feature>
<protein>
    <recommendedName>
        <fullName evidence="4">GLPGLI family protein</fullName>
    </recommendedName>
</protein>
<dbReference type="EMBL" id="UYIV01000001">
    <property type="protein sequence ID" value="VDH03645.1"/>
    <property type="molecule type" value="Genomic_DNA"/>
</dbReference>
<dbReference type="AlphaFoldDB" id="A0A7Z8YNS4"/>
<accession>A0A7Z8YNS4</accession>
<keyword evidence="1" id="KW-0732">Signal</keyword>
<dbReference type="RefSeq" id="WP_125151041.1">
    <property type="nucleotide sequence ID" value="NZ_UYIV01000001.1"/>
</dbReference>
<reference evidence="2 3" key="1">
    <citation type="submission" date="2018-11" db="EMBL/GenBank/DDBJ databases">
        <authorList>
            <consortium name="Pathogen Informatics"/>
        </authorList>
    </citation>
    <scope>NUCLEOTIDE SEQUENCE [LARGE SCALE GENOMIC DNA]</scope>
    <source>
        <strain evidence="2 3">NCTC12929</strain>
    </source>
</reference>
<sequence length="184" mass="21074">MKNTIYLLFLAFCISFNVNAQNVYPLGTSFISLPDKAYLKDLNNELDSYIGKYAAMDNGKIIELNITKHLKVEAPGTANNIYYQDVLRVKVVIKNQQGQLIYENFTHPDDEFKSTFIMPARDTLVFYYSGTNCAVGWGSIFLKKLNATQIQWNYKPESARTEKCPNADLTLYLPQTKDLIFTKQ</sequence>
<evidence type="ECO:0000313" key="3">
    <source>
        <dbReference type="Proteomes" id="UP000270205"/>
    </source>
</evidence>
<evidence type="ECO:0008006" key="4">
    <source>
        <dbReference type="Google" id="ProtNLM"/>
    </source>
</evidence>
<evidence type="ECO:0000313" key="2">
    <source>
        <dbReference type="EMBL" id="VDH03645.1"/>
    </source>
</evidence>
<proteinExistence type="predicted"/>